<organism evidence="2 3">
    <name type="scientific">Dactylonectria estremocensis</name>
    <dbReference type="NCBI Taxonomy" id="1079267"/>
    <lineage>
        <taxon>Eukaryota</taxon>
        <taxon>Fungi</taxon>
        <taxon>Dikarya</taxon>
        <taxon>Ascomycota</taxon>
        <taxon>Pezizomycotina</taxon>
        <taxon>Sordariomycetes</taxon>
        <taxon>Hypocreomycetidae</taxon>
        <taxon>Hypocreales</taxon>
        <taxon>Nectriaceae</taxon>
        <taxon>Dactylonectria</taxon>
    </lineage>
</organism>
<dbReference type="EMBL" id="JAGMUU010000030">
    <property type="protein sequence ID" value="KAH7119375.1"/>
    <property type="molecule type" value="Genomic_DNA"/>
</dbReference>
<gene>
    <name evidence="2" type="ORF">B0J13DRAFT_651212</name>
</gene>
<reference evidence="2" key="1">
    <citation type="journal article" date="2021" name="Nat. Commun.">
        <title>Genetic determinants of endophytism in the Arabidopsis root mycobiome.</title>
        <authorList>
            <person name="Mesny F."/>
            <person name="Miyauchi S."/>
            <person name="Thiergart T."/>
            <person name="Pickel B."/>
            <person name="Atanasova L."/>
            <person name="Karlsson M."/>
            <person name="Huettel B."/>
            <person name="Barry K.W."/>
            <person name="Haridas S."/>
            <person name="Chen C."/>
            <person name="Bauer D."/>
            <person name="Andreopoulos W."/>
            <person name="Pangilinan J."/>
            <person name="LaButti K."/>
            <person name="Riley R."/>
            <person name="Lipzen A."/>
            <person name="Clum A."/>
            <person name="Drula E."/>
            <person name="Henrissat B."/>
            <person name="Kohler A."/>
            <person name="Grigoriev I.V."/>
            <person name="Martin F.M."/>
            <person name="Hacquard S."/>
        </authorList>
    </citation>
    <scope>NUCLEOTIDE SEQUENCE</scope>
    <source>
        <strain evidence="2">MPI-CAGE-AT-0021</strain>
    </source>
</reference>
<evidence type="ECO:0000313" key="2">
    <source>
        <dbReference type="EMBL" id="KAH7119375.1"/>
    </source>
</evidence>
<feature type="region of interest" description="Disordered" evidence="1">
    <location>
        <begin position="1"/>
        <end position="21"/>
    </location>
</feature>
<dbReference type="AlphaFoldDB" id="A0A9P9IHC4"/>
<evidence type="ECO:0000256" key="1">
    <source>
        <dbReference type="SAM" id="MobiDB-lite"/>
    </source>
</evidence>
<name>A0A9P9IHC4_9HYPO</name>
<dbReference type="OrthoDB" id="10003767at2759"/>
<dbReference type="Proteomes" id="UP000717696">
    <property type="component" value="Unassembled WGS sequence"/>
</dbReference>
<evidence type="ECO:0000313" key="3">
    <source>
        <dbReference type="Proteomes" id="UP000717696"/>
    </source>
</evidence>
<sequence length="296" mass="33535">MAPASPESRSHARGASRSITKTAANDKASHYCLGLGSVRSDPGTASFTEIQRKMARKPASGLPRDHYMGPLDACQMHSPRPFTFPSLSGPIQGSNPNTLSMPSQAMLMLVESTLMCPHVHRIHKRTYTLVGVLDWEWSCVIPAQMLVPPVWVTGGSPEWMLLNKSSFYTEVGRLVATIRNREQALQVPPRLSREWAKIQTWCHTAVVIALLSPDLTHDIYGHFLFDEIEEAMPPDSDFREFYLTAIAPRLTAFMKPPERKTLLARKEDEQRRFFEDEKEHFNNPYTRHIIEEGSIH</sequence>
<comment type="caution">
    <text evidence="2">The sequence shown here is derived from an EMBL/GenBank/DDBJ whole genome shotgun (WGS) entry which is preliminary data.</text>
</comment>
<keyword evidence="3" id="KW-1185">Reference proteome</keyword>
<accession>A0A9P9IHC4</accession>
<proteinExistence type="predicted"/>
<protein>
    <submittedName>
        <fullName evidence="2">Uncharacterized protein</fullName>
    </submittedName>
</protein>